<feature type="non-terminal residue" evidence="1">
    <location>
        <position position="65"/>
    </location>
</feature>
<name>X1SFS6_9ZZZZ</name>
<evidence type="ECO:0000313" key="1">
    <source>
        <dbReference type="EMBL" id="GAI74275.1"/>
    </source>
</evidence>
<organism evidence="1">
    <name type="scientific">marine sediment metagenome</name>
    <dbReference type="NCBI Taxonomy" id="412755"/>
    <lineage>
        <taxon>unclassified sequences</taxon>
        <taxon>metagenomes</taxon>
        <taxon>ecological metagenomes</taxon>
    </lineage>
</organism>
<dbReference type="EMBL" id="BARW01007617">
    <property type="protein sequence ID" value="GAI74275.1"/>
    <property type="molecule type" value="Genomic_DNA"/>
</dbReference>
<proteinExistence type="predicted"/>
<reference evidence="1" key="1">
    <citation type="journal article" date="2014" name="Front. Microbiol.">
        <title>High frequency of phylogenetically diverse reductive dehalogenase-homologous genes in deep subseafloor sedimentary metagenomes.</title>
        <authorList>
            <person name="Kawai M."/>
            <person name="Futagami T."/>
            <person name="Toyoda A."/>
            <person name="Takaki Y."/>
            <person name="Nishi S."/>
            <person name="Hori S."/>
            <person name="Arai W."/>
            <person name="Tsubouchi T."/>
            <person name="Morono Y."/>
            <person name="Uchiyama I."/>
            <person name="Ito T."/>
            <person name="Fujiyama A."/>
            <person name="Inagaki F."/>
            <person name="Takami H."/>
        </authorList>
    </citation>
    <scope>NUCLEOTIDE SEQUENCE</scope>
    <source>
        <strain evidence="1">Expedition CK06-06</strain>
    </source>
</reference>
<dbReference type="AlphaFoldDB" id="X1SFS6"/>
<sequence>MISPPLTIKLIPELSCAALKVKLDKELALWYELRAINSSGSSNPSQQLSSSRLVLNDVVAALVNH</sequence>
<protein>
    <submittedName>
        <fullName evidence="1">Uncharacterized protein</fullName>
    </submittedName>
</protein>
<comment type="caution">
    <text evidence="1">The sequence shown here is derived from an EMBL/GenBank/DDBJ whole genome shotgun (WGS) entry which is preliminary data.</text>
</comment>
<gene>
    <name evidence="1" type="ORF">S12H4_15813</name>
</gene>
<accession>X1SFS6</accession>